<proteinExistence type="predicted"/>
<feature type="chain" id="PRO_5030568889" evidence="2">
    <location>
        <begin position="27"/>
        <end position="147"/>
    </location>
</feature>
<organism evidence="3 4">
    <name type="scientific">Tunturiibacter lichenicola</name>
    <dbReference type="NCBI Taxonomy" id="2051959"/>
    <lineage>
        <taxon>Bacteria</taxon>
        <taxon>Pseudomonadati</taxon>
        <taxon>Acidobacteriota</taxon>
        <taxon>Terriglobia</taxon>
        <taxon>Terriglobales</taxon>
        <taxon>Acidobacteriaceae</taxon>
        <taxon>Tunturiibacter</taxon>
    </lineage>
</organism>
<comment type="caution">
    <text evidence="3">The sequence shown here is derived from an EMBL/GenBank/DDBJ whole genome shotgun (WGS) entry which is preliminary data.</text>
</comment>
<feature type="region of interest" description="Disordered" evidence="1">
    <location>
        <begin position="22"/>
        <end position="147"/>
    </location>
</feature>
<dbReference type="EMBL" id="JACHDZ010000002">
    <property type="protein sequence ID" value="MBB5343389.1"/>
    <property type="molecule type" value="Genomic_DNA"/>
</dbReference>
<evidence type="ECO:0000313" key="4">
    <source>
        <dbReference type="Proteomes" id="UP000569092"/>
    </source>
</evidence>
<evidence type="ECO:0000256" key="1">
    <source>
        <dbReference type="SAM" id="MobiDB-lite"/>
    </source>
</evidence>
<evidence type="ECO:0000313" key="3">
    <source>
        <dbReference type="EMBL" id="MBB5343389.1"/>
    </source>
</evidence>
<keyword evidence="2" id="KW-0732">Signal</keyword>
<dbReference type="AlphaFoldDB" id="A0A7W8J682"/>
<feature type="compositionally biased region" description="Polar residues" evidence="1">
    <location>
        <begin position="137"/>
        <end position="147"/>
    </location>
</feature>
<name>A0A7W8J682_9BACT</name>
<accession>A0A7W8J682</accession>
<protein>
    <submittedName>
        <fullName evidence="3">Spy/CpxP family protein refolding chaperone</fullName>
    </submittedName>
</protein>
<feature type="signal peptide" evidence="2">
    <location>
        <begin position="1"/>
        <end position="26"/>
    </location>
</feature>
<feature type="compositionally biased region" description="Low complexity" evidence="1">
    <location>
        <begin position="30"/>
        <end position="42"/>
    </location>
</feature>
<gene>
    <name evidence="3" type="ORF">HDF10_001364</name>
</gene>
<dbReference type="Proteomes" id="UP000569092">
    <property type="component" value="Unassembled WGS sequence"/>
</dbReference>
<feature type="compositionally biased region" description="Polar residues" evidence="1">
    <location>
        <begin position="118"/>
        <end position="128"/>
    </location>
</feature>
<evidence type="ECO:0000256" key="2">
    <source>
        <dbReference type="SAM" id="SignalP"/>
    </source>
</evidence>
<reference evidence="3 4" key="1">
    <citation type="submission" date="2020-08" db="EMBL/GenBank/DDBJ databases">
        <title>Genomic Encyclopedia of Type Strains, Phase IV (KMG-V): Genome sequencing to study the core and pangenomes of soil and plant-associated prokaryotes.</title>
        <authorList>
            <person name="Whitman W."/>
        </authorList>
    </citation>
    <scope>NUCLEOTIDE SEQUENCE [LARGE SCALE GENOMIC DNA]</scope>
    <source>
        <strain evidence="3 4">M8US30</strain>
    </source>
</reference>
<sequence length="147" mass="16021">MYKFQSPNLVFGFALIVGLSGSTAHAQDQSPPSAGTSPSASTQVPQTGHVPNPQHQAKMMAKKLGLTTDQQAKLEPILADRDQQVESVRADSTLAPKDRRAKLRGINQDSDSKIESVLSDTQKQQYEQMKQDRKAGKQQQSGNFPTS</sequence>